<protein>
    <submittedName>
        <fullName evidence="2">Uncharacterized protein</fullName>
    </submittedName>
</protein>
<organism evidence="2 3">
    <name type="scientific">Mucuna pruriens</name>
    <name type="common">Velvet bean</name>
    <name type="synonym">Dolichos pruriens</name>
    <dbReference type="NCBI Taxonomy" id="157652"/>
    <lineage>
        <taxon>Eukaryota</taxon>
        <taxon>Viridiplantae</taxon>
        <taxon>Streptophyta</taxon>
        <taxon>Embryophyta</taxon>
        <taxon>Tracheophyta</taxon>
        <taxon>Spermatophyta</taxon>
        <taxon>Magnoliopsida</taxon>
        <taxon>eudicotyledons</taxon>
        <taxon>Gunneridae</taxon>
        <taxon>Pentapetalae</taxon>
        <taxon>rosids</taxon>
        <taxon>fabids</taxon>
        <taxon>Fabales</taxon>
        <taxon>Fabaceae</taxon>
        <taxon>Papilionoideae</taxon>
        <taxon>50 kb inversion clade</taxon>
        <taxon>NPAAA clade</taxon>
        <taxon>indigoferoid/millettioid clade</taxon>
        <taxon>Phaseoleae</taxon>
        <taxon>Mucuna</taxon>
    </lineage>
</organism>
<name>A0A371F0A7_MUCPR</name>
<evidence type="ECO:0000256" key="1">
    <source>
        <dbReference type="SAM" id="Phobius"/>
    </source>
</evidence>
<feature type="non-terminal residue" evidence="2">
    <location>
        <position position="1"/>
    </location>
</feature>
<comment type="caution">
    <text evidence="2">The sequence shown here is derived from an EMBL/GenBank/DDBJ whole genome shotgun (WGS) entry which is preliminary data.</text>
</comment>
<evidence type="ECO:0000313" key="2">
    <source>
        <dbReference type="EMBL" id="RDX71711.1"/>
    </source>
</evidence>
<keyword evidence="1" id="KW-0472">Membrane</keyword>
<keyword evidence="1" id="KW-1133">Transmembrane helix</keyword>
<accession>A0A371F0A7</accession>
<evidence type="ECO:0000313" key="3">
    <source>
        <dbReference type="Proteomes" id="UP000257109"/>
    </source>
</evidence>
<keyword evidence="3" id="KW-1185">Reference proteome</keyword>
<dbReference type="AlphaFoldDB" id="A0A371F0A7"/>
<proteinExistence type="predicted"/>
<reference evidence="2" key="1">
    <citation type="submission" date="2018-05" db="EMBL/GenBank/DDBJ databases">
        <title>Draft genome of Mucuna pruriens seed.</title>
        <authorList>
            <person name="Nnadi N.E."/>
            <person name="Vos R."/>
            <person name="Hasami M.H."/>
            <person name="Devisetty U.K."/>
            <person name="Aguiy J.C."/>
        </authorList>
    </citation>
    <scope>NUCLEOTIDE SEQUENCE [LARGE SCALE GENOMIC DNA]</scope>
    <source>
        <strain evidence="2">JCA_2017</strain>
    </source>
</reference>
<dbReference type="EMBL" id="QJKJ01011234">
    <property type="protein sequence ID" value="RDX71711.1"/>
    <property type="molecule type" value="Genomic_DNA"/>
</dbReference>
<dbReference type="Proteomes" id="UP000257109">
    <property type="component" value="Unassembled WGS sequence"/>
</dbReference>
<keyword evidence="1" id="KW-0812">Transmembrane</keyword>
<sequence>MKDVKNILCENFDIKNLVEINGIFGIKITRIEKKNIFRVTVSVVPELSSLNDGGSHNLCLMKNEILSINMYVVLSGFLWMIMFIITLQVRYMLGLYGRRLNLCMPQSMGTTNYFVEFYSKFEVQGRHFLVRSLE</sequence>
<feature type="transmembrane region" description="Helical" evidence="1">
    <location>
        <begin position="68"/>
        <end position="89"/>
    </location>
</feature>
<gene>
    <name evidence="2" type="ORF">CR513_48898</name>
</gene>